<evidence type="ECO:0000256" key="1">
    <source>
        <dbReference type="ARBA" id="ARBA00010838"/>
    </source>
</evidence>
<evidence type="ECO:0000256" key="5">
    <source>
        <dbReference type="SAM" id="SignalP"/>
    </source>
</evidence>
<comment type="caution">
    <text evidence="6">The sequence shown here is derived from an EMBL/GenBank/DDBJ whole genome shotgun (WGS) entry which is preliminary data.</text>
</comment>
<gene>
    <name evidence="6" type="ORF">Lalb_Chr03g0026181</name>
</gene>
<dbReference type="GO" id="GO:0008422">
    <property type="term" value="F:beta-glucosidase activity"/>
    <property type="evidence" value="ECO:0007669"/>
    <property type="project" value="TreeGrafter"/>
</dbReference>
<accession>A0A6A4QUM3</accession>
<evidence type="ECO:0000256" key="4">
    <source>
        <dbReference type="RuleBase" id="RU003690"/>
    </source>
</evidence>
<sequence length="510" mass="58553">MELHDFNVLMVLATLVLVPSIEAVSAIVDVSYLNRSSFPDGFIFGAASSAYQYEGAAREGGRGLSIWDTFTHKYPQKIKDRSNGDVADDSYHRYKEDIGIMKNMNFDAYRFSISWSRVLPKGKLRGGVNKEGINYYNNLIDELIANGLQPYVTIFHWDVPQVLEDEYGGFLSPLIVDDFKDYAELCFKEFGDRVRHWITLNEPRSVSKNGYATGRFAPGRCSEWLKLNCTGGDSGTEPYLTSHYQLLSHAAAANLYKTKYQASQRGLIGITLNSDWYISVSEEKADHDAARRALDFMFGWYMEPLTKGKYPKSMRTMVGNRLPKFSKEEVKQLKGSFDFLGLNYYSSFYAAYAPHLRGARPTLQTDALVNVTNQHDGKPLGPMAASTWLCIYPKGFLELLLFIKKKYNNPVIYITENGYDEYNDPTLSLEEALIDTYRVDYFYRHLYYLQIAIRYGVNVKGYFAWSLLDNMEWDSGYTVRFGLIFVDFKDGLKRYLKLSAHWFKNFLNKS</sequence>
<dbReference type="InterPro" id="IPR001360">
    <property type="entry name" value="Glyco_hydro_1"/>
</dbReference>
<keyword evidence="7" id="KW-1185">Reference proteome</keyword>
<dbReference type="InterPro" id="IPR033132">
    <property type="entry name" value="GH_1_N_CS"/>
</dbReference>
<organism evidence="6 7">
    <name type="scientific">Lupinus albus</name>
    <name type="common">White lupine</name>
    <name type="synonym">Lupinus termis</name>
    <dbReference type="NCBI Taxonomy" id="3870"/>
    <lineage>
        <taxon>Eukaryota</taxon>
        <taxon>Viridiplantae</taxon>
        <taxon>Streptophyta</taxon>
        <taxon>Embryophyta</taxon>
        <taxon>Tracheophyta</taxon>
        <taxon>Spermatophyta</taxon>
        <taxon>Magnoliopsida</taxon>
        <taxon>eudicotyledons</taxon>
        <taxon>Gunneridae</taxon>
        <taxon>Pentapetalae</taxon>
        <taxon>rosids</taxon>
        <taxon>fabids</taxon>
        <taxon>Fabales</taxon>
        <taxon>Fabaceae</taxon>
        <taxon>Papilionoideae</taxon>
        <taxon>50 kb inversion clade</taxon>
        <taxon>genistoids sensu lato</taxon>
        <taxon>core genistoids</taxon>
        <taxon>Genisteae</taxon>
        <taxon>Lupinus</taxon>
    </lineage>
</organism>
<dbReference type="FunFam" id="3.20.20.80:FF:000020">
    <property type="entry name" value="Beta-glucosidase 12"/>
    <property type="match status" value="1"/>
</dbReference>
<evidence type="ECO:0000256" key="2">
    <source>
        <dbReference type="ARBA" id="ARBA00022801"/>
    </source>
</evidence>
<keyword evidence="3" id="KW-0326">Glycosidase</keyword>
<dbReference type="Gene3D" id="3.20.20.80">
    <property type="entry name" value="Glycosidases"/>
    <property type="match status" value="1"/>
</dbReference>
<comment type="similarity">
    <text evidence="1 4">Belongs to the glycosyl hydrolase 1 family.</text>
</comment>
<dbReference type="PRINTS" id="PR00131">
    <property type="entry name" value="GLHYDRLASE1"/>
</dbReference>
<dbReference type="Pfam" id="PF00232">
    <property type="entry name" value="Glyco_hydro_1"/>
    <property type="match status" value="1"/>
</dbReference>
<dbReference type="PROSITE" id="PS00653">
    <property type="entry name" value="GLYCOSYL_HYDROL_F1_2"/>
    <property type="match status" value="1"/>
</dbReference>
<dbReference type="GO" id="GO:0005975">
    <property type="term" value="P:carbohydrate metabolic process"/>
    <property type="evidence" value="ECO:0007669"/>
    <property type="project" value="InterPro"/>
</dbReference>
<dbReference type="PANTHER" id="PTHR10353:SF240">
    <property type="entry name" value="BETA-GLUCOSIDASE, PUTATIVE-RELATED"/>
    <property type="match status" value="1"/>
</dbReference>
<keyword evidence="5" id="KW-0732">Signal</keyword>
<evidence type="ECO:0000256" key="3">
    <source>
        <dbReference type="ARBA" id="ARBA00023295"/>
    </source>
</evidence>
<evidence type="ECO:0000313" key="6">
    <source>
        <dbReference type="EMBL" id="KAE9616564.1"/>
    </source>
</evidence>
<feature type="signal peptide" evidence="5">
    <location>
        <begin position="1"/>
        <end position="23"/>
    </location>
</feature>
<evidence type="ECO:0000313" key="7">
    <source>
        <dbReference type="Proteomes" id="UP000447434"/>
    </source>
</evidence>
<dbReference type="Proteomes" id="UP000447434">
    <property type="component" value="Chromosome 3"/>
</dbReference>
<keyword evidence="2" id="KW-0378">Hydrolase</keyword>
<reference evidence="7" key="1">
    <citation type="journal article" date="2020" name="Nat. Commun.">
        <title>Genome sequence of the cluster root forming white lupin.</title>
        <authorList>
            <person name="Hufnagel B."/>
            <person name="Marques A."/>
            <person name="Soriano A."/>
            <person name="Marques L."/>
            <person name="Divol F."/>
            <person name="Doumas P."/>
            <person name="Sallet E."/>
            <person name="Mancinotti D."/>
            <person name="Carrere S."/>
            <person name="Marande W."/>
            <person name="Arribat S."/>
            <person name="Keller J."/>
            <person name="Huneau C."/>
            <person name="Blein T."/>
            <person name="Aime D."/>
            <person name="Laguerre M."/>
            <person name="Taylor J."/>
            <person name="Schubert V."/>
            <person name="Nelson M."/>
            <person name="Geu-Flores F."/>
            <person name="Crespi M."/>
            <person name="Gallardo-Guerrero K."/>
            <person name="Delaux P.-M."/>
            <person name="Salse J."/>
            <person name="Berges H."/>
            <person name="Guyot R."/>
            <person name="Gouzy J."/>
            <person name="Peret B."/>
        </authorList>
    </citation>
    <scope>NUCLEOTIDE SEQUENCE [LARGE SCALE GENOMIC DNA]</scope>
    <source>
        <strain evidence="7">cv. Amiga</strain>
    </source>
</reference>
<protein>
    <submittedName>
        <fullName evidence="6">Putative beta-glucosidase</fullName>
    </submittedName>
</protein>
<dbReference type="OrthoDB" id="65569at2759"/>
<name>A0A6A4QUM3_LUPAL</name>
<feature type="chain" id="PRO_5025393393" evidence="5">
    <location>
        <begin position="24"/>
        <end position="510"/>
    </location>
</feature>
<dbReference type="EMBL" id="WOCE01000003">
    <property type="protein sequence ID" value="KAE9616564.1"/>
    <property type="molecule type" value="Genomic_DNA"/>
</dbReference>
<dbReference type="PANTHER" id="PTHR10353">
    <property type="entry name" value="GLYCOSYL HYDROLASE"/>
    <property type="match status" value="1"/>
</dbReference>
<dbReference type="SUPFAM" id="SSF51445">
    <property type="entry name" value="(Trans)glycosidases"/>
    <property type="match status" value="1"/>
</dbReference>
<proteinExistence type="inferred from homology"/>
<dbReference type="InterPro" id="IPR017853">
    <property type="entry name" value="GH"/>
</dbReference>
<dbReference type="AlphaFoldDB" id="A0A6A4QUM3"/>